<protein>
    <submittedName>
        <fullName evidence="14">Flagellar basal body L-ring protein</fullName>
    </submittedName>
</protein>
<organism evidence="14 15">
    <name type="scientific">Gynuella sunshinyii YC6258</name>
    <dbReference type="NCBI Taxonomy" id="1445510"/>
    <lineage>
        <taxon>Bacteria</taxon>
        <taxon>Pseudomonadati</taxon>
        <taxon>Pseudomonadota</taxon>
        <taxon>Gammaproteobacteria</taxon>
        <taxon>Oceanospirillales</taxon>
        <taxon>Saccharospirillaceae</taxon>
        <taxon>Gynuella</taxon>
    </lineage>
</organism>
<evidence type="ECO:0000256" key="13">
    <source>
        <dbReference type="SAM" id="SignalP"/>
    </source>
</evidence>
<evidence type="ECO:0000256" key="3">
    <source>
        <dbReference type="ARBA" id="ARBA00004442"/>
    </source>
</evidence>
<evidence type="ECO:0000256" key="9">
    <source>
        <dbReference type="ARBA" id="ARBA00023139"/>
    </source>
</evidence>
<evidence type="ECO:0000256" key="8">
    <source>
        <dbReference type="ARBA" id="ARBA00023136"/>
    </source>
</evidence>
<dbReference type="STRING" id="1445510.YC6258_00671"/>
<keyword evidence="8" id="KW-0472">Membrane</keyword>
<dbReference type="PANTHER" id="PTHR34933:SF1">
    <property type="entry name" value="FLAGELLAR L-RING PROTEIN"/>
    <property type="match status" value="1"/>
</dbReference>
<dbReference type="GO" id="GO:0071973">
    <property type="term" value="P:bacterial-type flagellum-dependent cell motility"/>
    <property type="evidence" value="ECO:0007669"/>
    <property type="project" value="InterPro"/>
</dbReference>
<keyword evidence="10" id="KW-0975">Bacterial flagellum</keyword>
<dbReference type="EMBL" id="CP007142">
    <property type="protein sequence ID" value="AJQ92721.1"/>
    <property type="molecule type" value="Genomic_DNA"/>
</dbReference>
<keyword evidence="11" id="KW-0998">Cell outer membrane</keyword>
<comment type="subcellular location">
    <subcellularLocation>
        <location evidence="2">Bacterial flagellum basal body</location>
    </subcellularLocation>
    <subcellularLocation>
        <location evidence="3">Cell outer membrane</location>
    </subcellularLocation>
    <subcellularLocation>
        <location evidence="4">Membrane</location>
        <topology evidence="4">Lipid-anchor</topology>
    </subcellularLocation>
</comment>
<dbReference type="GO" id="GO:0003774">
    <property type="term" value="F:cytoskeletal motor activity"/>
    <property type="evidence" value="ECO:0007669"/>
    <property type="project" value="InterPro"/>
</dbReference>
<dbReference type="Proteomes" id="UP000032266">
    <property type="component" value="Chromosome"/>
</dbReference>
<evidence type="ECO:0000256" key="4">
    <source>
        <dbReference type="ARBA" id="ARBA00004635"/>
    </source>
</evidence>
<dbReference type="HOGENOM" id="CLU_069313_2_2_6"/>
<feature type="signal peptide" evidence="13">
    <location>
        <begin position="1"/>
        <end position="20"/>
    </location>
</feature>
<dbReference type="Pfam" id="PF02107">
    <property type="entry name" value="FlgH"/>
    <property type="match status" value="1"/>
</dbReference>
<evidence type="ECO:0000256" key="12">
    <source>
        <dbReference type="ARBA" id="ARBA00023288"/>
    </source>
</evidence>
<evidence type="ECO:0000256" key="1">
    <source>
        <dbReference type="ARBA" id="ARBA00002591"/>
    </source>
</evidence>
<keyword evidence="14" id="KW-0282">Flagellum</keyword>
<reference evidence="14 15" key="1">
    <citation type="submission" date="2014-01" db="EMBL/GenBank/DDBJ databases">
        <title>Full genme sequencing of cellulolytic bacterium Gynuella sunshinyii YC6258T gen. nov., sp. nov.</title>
        <authorList>
            <person name="Khan H."/>
            <person name="Chung E.J."/>
            <person name="Chung Y.R."/>
        </authorList>
    </citation>
    <scope>NUCLEOTIDE SEQUENCE [LARGE SCALE GENOMIC DNA]</scope>
    <source>
        <strain evidence="14 15">YC6258</strain>
    </source>
</reference>
<evidence type="ECO:0000256" key="11">
    <source>
        <dbReference type="ARBA" id="ARBA00023237"/>
    </source>
</evidence>
<feature type="chain" id="PRO_5002194508" evidence="13">
    <location>
        <begin position="21"/>
        <end position="188"/>
    </location>
</feature>
<keyword evidence="15" id="KW-1185">Reference proteome</keyword>
<dbReference type="GO" id="GO:0009279">
    <property type="term" value="C:cell outer membrane"/>
    <property type="evidence" value="ECO:0007669"/>
    <property type="project" value="UniProtKB-SubCell"/>
</dbReference>
<evidence type="ECO:0000256" key="5">
    <source>
        <dbReference type="ARBA" id="ARBA00006929"/>
    </source>
</evidence>
<evidence type="ECO:0000256" key="7">
    <source>
        <dbReference type="ARBA" id="ARBA00022729"/>
    </source>
</evidence>
<gene>
    <name evidence="14" type="ORF">YC6258_00671</name>
</gene>
<keyword evidence="9" id="KW-0564">Palmitate</keyword>
<evidence type="ECO:0000256" key="2">
    <source>
        <dbReference type="ARBA" id="ARBA00004117"/>
    </source>
</evidence>
<dbReference type="PRINTS" id="PR01008">
    <property type="entry name" value="FLGLRINGFLGH"/>
</dbReference>
<evidence type="ECO:0000256" key="10">
    <source>
        <dbReference type="ARBA" id="ARBA00023143"/>
    </source>
</evidence>
<dbReference type="GO" id="GO:0009427">
    <property type="term" value="C:bacterial-type flagellum basal body, distal rod, L ring"/>
    <property type="evidence" value="ECO:0007669"/>
    <property type="project" value="InterPro"/>
</dbReference>
<comment type="subunit">
    <text evidence="6">The basal body constitutes a major portion of the flagellar organelle and consists of four rings (L,P,S, and M) mounted on a central rod.</text>
</comment>
<name>A0A0C5VEX3_9GAMM</name>
<proteinExistence type="inferred from homology"/>
<dbReference type="InterPro" id="IPR000527">
    <property type="entry name" value="Flag_Lring"/>
</dbReference>
<keyword evidence="7 13" id="KW-0732">Signal</keyword>
<dbReference type="AlphaFoldDB" id="A0A0C5VEX3"/>
<comment type="function">
    <text evidence="1">Assembles around the rod to form the L-ring and probably protects the motor/basal body from shearing forces during rotation.</text>
</comment>
<keyword evidence="14" id="KW-0969">Cilium</keyword>
<dbReference type="PANTHER" id="PTHR34933">
    <property type="entry name" value="FLAGELLAR L-RING PROTEIN"/>
    <property type="match status" value="1"/>
</dbReference>
<dbReference type="RefSeq" id="WP_044615718.1">
    <property type="nucleotide sequence ID" value="NZ_CP007142.1"/>
</dbReference>
<dbReference type="KEGG" id="gsn:YC6258_00671"/>
<evidence type="ECO:0000313" key="15">
    <source>
        <dbReference type="Proteomes" id="UP000032266"/>
    </source>
</evidence>
<keyword evidence="14" id="KW-0966">Cell projection</keyword>
<sequence>MKTSIYIGLLLLMTSHMVSAVSLYQPENYRAMVSAQRSHSVGDILTVMIYETATATTSASTDANAKTGIDIQASNGNNDLQAGVNAGSNFAGGGAVNRTGKVVANVSVVITGINDGGSFELAGEQRIKLNNEEQLIRVSGIVRPEDVSEQNMVISTRMADLKIDFIGDGLLTKSEKPGIFTRVFKWLF</sequence>
<accession>A0A0C5VEX3</accession>
<evidence type="ECO:0000256" key="6">
    <source>
        <dbReference type="ARBA" id="ARBA00011439"/>
    </source>
</evidence>
<dbReference type="OrthoDB" id="9789463at2"/>
<keyword evidence="12" id="KW-0449">Lipoprotein</keyword>
<evidence type="ECO:0000313" key="14">
    <source>
        <dbReference type="EMBL" id="AJQ92721.1"/>
    </source>
</evidence>
<comment type="similarity">
    <text evidence="5">Belongs to the FlgH family.</text>
</comment>